<protein>
    <recommendedName>
        <fullName evidence="4">NAD-specific glutamate dehydrogenase</fullName>
        <ecNumber evidence="4">1.4.1.2</ecNumber>
    </recommendedName>
</protein>
<name>A0A9W8B5S9_9FUNG</name>
<dbReference type="GO" id="GO:0005739">
    <property type="term" value="C:mitochondrion"/>
    <property type="evidence" value="ECO:0007669"/>
    <property type="project" value="UniProtKB-UniRule"/>
</dbReference>
<evidence type="ECO:0000259" key="6">
    <source>
        <dbReference type="SMART" id="SM00839"/>
    </source>
</evidence>
<feature type="compositionally biased region" description="Low complexity" evidence="5">
    <location>
        <begin position="9"/>
        <end position="23"/>
    </location>
</feature>
<dbReference type="Pfam" id="PF23147">
    <property type="entry name" value="GDH2_N"/>
    <property type="match status" value="1"/>
</dbReference>
<dbReference type="SMART" id="SM00839">
    <property type="entry name" value="ELFV_dehydrog"/>
    <property type="match status" value="1"/>
</dbReference>
<keyword evidence="3 4" id="KW-0520">NAD</keyword>
<comment type="function">
    <text evidence="4">NAD(+)-dependent glutamate dehydrogenase which degrades glutamate to ammonia and alpha-ketoglutarate.</text>
</comment>
<dbReference type="InterPro" id="IPR036291">
    <property type="entry name" value="NAD(P)-bd_dom_sf"/>
</dbReference>
<comment type="caution">
    <text evidence="7">The sequence shown here is derived from an EMBL/GenBank/DDBJ whole genome shotgun (WGS) entry which is preliminary data.</text>
</comment>
<dbReference type="SUPFAM" id="SSF51735">
    <property type="entry name" value="NAD(P)-binding Rossmann-fold domains"/>
    <property type="match status" value="1"/>
</dbReference>
<evidence type="ECO:0000313" key="8">
    <source>
        <dbReference type="Proteomes" id="UP001151582"/>
    </source>
</evidence>
<sequence>MAAMLNTTSGAPSQASSSHSDYSANIYDGKQEQMLRVSTVLEKMGFMPKELIQSEITWFYNNLGIDDMYFMLENDETIANHILALYGAQISSFTNADGRLEINLEKENEDGAVFIHTSRPGISQPGGPQHERNIDAKYLDISTAAKAYRMESYRSRGTVSEKVKTQLRCYFITRCNFAHADPTPEQSRDIKLVSDKTFLGKATANTLDVYQRIMTHVLDRSGPVMELHEIPNSRERRIIIGYRQGSTQSFLSAMSDLYHYYELFSTRKYVEQFSNGVTIMSLYLSPVSGSMAPPIEHTINQVLKEASLIYCLPTTPLQNLFQTNQLSVQETVYGYVGWIFAQHFLNRLGNEYASLVGVLNMQDSLHVEVLDKIKKRLRIDTFTREYILDILLRYPELIKLLYVNFAMVHYVNPAANASLRPTLSYQRLQAGKALTDDELLEKIRRTTSNSHEFMVFQSLLTFNKHVLKTNFYQPTKVALSFRLKPTFLPGIEYPTPLYGMVLVVGSEFRGFHLRFRDVARGGIRVIRSRNKEAYSINLRSLFDENYALAATQQRKNKDIPEGGSKGTILLDFNHQDKSRIAFEKYVDSTLDLLLDGQTPGIKEKIVDLHGQTEILFFGPDEGTAEFMDWASQHARARGASFWKAFTTGKSQSLGGIPHDTFGMTTRSVHQYVLGILRKLGLDESTVTKVQTGGPDGDLGSNEIKISKDKTVAVVDGSGVLYDPVGIDRAELARLANARLMISHFDTAKLGSQGFRVLVDEYKVKLPQGITVPDGFSFRNEFHLNTLSAADFFVPCGGRPESVGVSNVGKLFDKDGNPRFKYVVEGANLFFTQEARLRLEKAGVVVFKDASANKGGVTSSSMEVLAALAFDDERFDKMMTVKDGNTPQFYLDYVKEVHHIIERNAELEFECLWREHKRTGKARSLLSDDLSVAIVKLNEELQNTSLWDDVALRQVILTEALPKLLIDTLTLEGILERVPEAYTRAIFGAYLASRFVYKYGTEPSHFAFFEFMTPYFQKLSELQ</sequence>
<reference evidence="7" key="1">
    <citation type="submission" date="2022-07" db="EMBL/GenBank/DDBJ databases">
        <title>Phylogenomic reconstructions and comparative analyses of Kickxellomycotina fungi.</title>
        <authorList>
            <person name="Reynolds N.K."/>
            <person name="Stajich J.E."/>
            <person name="Barry K."/>
            <person name="Grigoriev I.V."/>
            <person name="Crous P."/>
            <person name="Smith M.E."/>
        </authorList>
    </citation>
    <scope>NUCLEOTIDE SEQUENCE</scope>
    <source>
        <strain evidence="7">RSA 567</strain>
    </source>
</reference>
<dbReference type="PANTHER" id="PTHR11606:SF24">
    <property type="entry name" value="NAD-SPECIFIC GLUTAMATE DEHYDROGENASE"/>
    <property type="match status" value="1"/>
</dbReference>
<comment type="similarity">
    <text evidence="1 4">Belongs to the Glu/Leu/Phe/Val dehydrogenases family.</text>
</comment>
<dbReference type="SUPFAM" id="SSF53223">
    <property type="entry name" value="Aminoacid dehydrogenase-like, N-terminal domain"/>
    <property type="match status" value="1"/>
</dbReference>
<feature type="region of interest" description="Disordered" evidence="5">
    <location>
        <begin position="1"/>
        <end position="23"/>
    </location>
</feature>
<dbReference type="InterPro" id="IPR016210">
    <property type="entry name" value="NAD-GDH_euk"/>
</dbReference>
<evidence type="ECO:0000256" key="5">
    <source>
        <dbReference type="SAM" id="MobiDB-lite"/>
    </source>
</evidence>
<gene>
    <name evidence="7" type="primary">GDH2</name>
    <name evidence="7" type="ORF">H4R34_000145</name>
</gene>
<feature type="domain" description="Glutamate/phenylalanine/leucine/valine/L-tryptophan dehydrogenase C-terminal" evidence="6">
    <location>
        <begin position="655"/>
        <end position="919"/>
    </location>
</feature>
<organism evidence="7 8">
    <name type="scientific">Dimargaris verticillata</name>
    <dbReference type="NCBI Taxonomy" id="2761393"/>
    <lineage>
        <taxon>Eukaryota</taxon>
        <taxon>Fungi</taxon>
        <taxon>Fungi incertae sedis</taxon>
        <taxon>Zoopagomycota</taxon>
        <taxon>Kickxellomycotina</taxon>
        <taxon>Dimargaritomycetes</taxon>
        <taxon>Dimargaritales</taxon>
        <taxon>Dimargaritaceae</taxon>
        <taxon>Dimargaris</taxon>
    </lineage>
</organism>
<dbReference type="EMBL" id="JANBQB010000003">
    <property type="protein sequence ID" value="KAJ1985187.1"/>
    <property type="molecule type" value="Genomic_DNA"/>
</dbReference>
<dbReference type="GO" id="GO:0004352">
    <property type="term" value="F:glutamate dehydrogenase (NAD+) activity"/>
    <property type="evidence" value="ECO:0007669"/>
    <property type="project" value="UniProtKB-UniRule"/>
</dbReference>
<evidence type="ECO:0000256" key="1">
    <source>
        <dbReference type="ARBA" id="ARBA00006382"/>
    </source>
</evidence>
<proteinExistence type="inferred from homology"/>
<dbReference type="OrthoDB" id="184415at2759"/>
<comment type="catalytic activity">
    <reaction evidence="4">
        <text>L-glutamate + NAD(+) + H2O = 2-oxoglutarate + NH4(+) + NADH + H(+)</text>
        <dbReference type="Rhea" id="RHEA:15133"/>
        <dbReference type="ChEBI" id="CHEBI:15377"/>
        <dbReference type="ChEBI" id="CHEBI:15378"/>
        <dbReference type="ChEBI" id="CHEBI:16810"/>
        <dbReference type="ChEBI" id="CHEBI:28938"/>
        <dbReference type="ChEBI" id="CHEBI:29985"/>
        <dbReference type="ChEBI" id="CHEBI:57540"/>
        <dbReference type="ChEBI" id="CHEBI:57945"/>
        <dbReference type="EC" id="1.4.1.2"/>
    </reaction>
</comment>
<keyword evidence="8" id="KW-1185">Reference proteome</keyword>
<accession>A0A9W8B5S9</accession>
<dbReference type="PANTHER" id="PTHR11606">
    <property type="entry name" value="GLUTAMATE DEHYDROGENASE"/>
    <property type="match status" value="1"/>
</dbReference>
<dbReference type="InterPro" id="IPR056365">
    <property type="entry name" value="NAD-GDH_2nd"/>
</dbReference>
<dbReference type="EC" id="1.4.1.2" evidence="4"/>
<keyword evidence="2 4" id="KW-0560">Oxidoreductase</keyword>
<dbReference type="GO" id="GO:0006538">
    <property type="term" value="P:L-glutamate catabolic process"/>
    <property type="evidence" value="ECO:0007669"/>
    <property type="project" value="UniProtKB-UniRule"/>
</dbReference>
<evidence type="ECO:0000256" key="4">
    <source>
        <dbReference type="PIRNR" id="PIRNR000184"/>
    </source>
</evidence>
<dbReference type="AlphaFoldDB" id="A0A9W8B5S9"/>
<dbReference type="Pfam" id="PF00208">
    <property type="entry name" value="ELFV_dehydrog"/>
    <property type="match status" value="1"/>
</dbReference>
<dbReference type="Pfam" id="PF23152">
    <property type="entry name" value="GDH_2nd"/>
    <property type="match status" value="1"/>
</dbReference>
<evidence type="ECO:0000256" key="3">
    <source>
        <dbReference type="ARBA" id="ARBA00023027"/>
    </source>
</evidence>
<evidence type="ECO:0000256" key="2">
    <source>
        <dbReference type="ARBA" id="ARBA00023002"/>
    </source>
</evidence>
<dbReference type="InterPro" id="IPR046346">
    <property type="entry name" value="Aminoacid_DH-like_N_sf"/>
</dbReference>
<dbReference type="InterPro" id="IPR006096">
    <property type="entry name" value="Glu/Leu/Phe/Val/Trp_DH_C"/>
</dbReference>
<evidence type="ECO:0000313" key="7">
    <source>
        <dbReference type="EMBL" id="KAJ1985187.1"/>
    </source>
</evidence>
<dbReference type="Gene3D" id="3.40.50.720">
    <property type="entry name" value="NAD(P)-binding Rossmann-like Domain"/>
    <property type="match status" value="1"/>
</dbReference>
<dbReference type="Proteomes" id="UP001151582">
    <property type="component" value="Unassembled WGS sequence"/>
</dbReference>
<dbReference type="PIRSF" id="PIRSF000184">
    <property type="entry name" value="GDH_NAD"/>
    <property type="match status" value="1"/>
</dbReference>
<dbReference type="InterPro" id="IPR055480">
    <property type="entry name" value="NAD-GDH_N"/>
</dbReference>